<dbReference type="RefSeq" id="WP_301191481.1">
    <property type="nucleotide sequence ID" value="NZ_JAPDPJ010000039.1"/>
</dbReference>
<feature type="signal peptide" evidence="1">
    <location>
        <begin position="1"/>
        <end position="19"/>
    </location>
</feature>
<sequence>MKNLLMLLCLIVFVSTAKAQEGTSSSQQGTDSNDWIIKSGFSGFMTQPASILLDGKVGDGSDIIIDAGTGSGYGGKINITAGNSLTYAGDIQIAAGRGPVGGNIDIIGGSTSAPSGGNINFYRLSSSNKILSMFIKGSNGYVGIGYSNPSYKLDVDGTTRTNSLITENIKILKNGTTSKILFSAQTNDPGEIRHIENNNSAQLWIDPSDDFDAGATNDFFIVGEPDTNTQRFWVRGDGATYINKSLGIGKTPTSDAKLDVAGTIRAEEILVEANGNTADFVFADDYSLKDLAEVENYIKSHKHLPDIPSAEEMEASSVNLAEMNKLLLQKVEELTLYTIELEKKDKNRGETIITLSERLEKIERLITSDK</sequence>
<protein>
    <submittedName>
        <fullName evidence="2">Uncharacterized protein</fullName>
    </submittedName>
</protein>
<evidence type="ECO:0000256" key="1">
    <source>
        <dbReference type="SAM" id="SignalP"/>
    </source>
</evidence>
<proteinExistence type="predicted"/>
<gene>
    <name evidence="2" type="ORF">OM075_15685</name>
</gene>
<evidence type="ECO:0000313" key="2">
    <source>
        <dbReference type="EMBL" id="MCW3787917.1"/>
    </source>
</evidence>
<keyword evidence="3" id="KW-1185">Reference proteome</keyword>
<dbReference type="EMBL" id="JAPDPJ010000039">
    <property type="protein sequence ID" value="MCW3787917.1"/>
    <property type="molecule type" value="Genomic_DNA"/>
</dbReference>
<dbReference type="AlphaFoldDB" id="A0AAE3M6P3"/>
<comment type="caution">
    <text evidence="2">The sequence shown here is derived from an EMBL/GenBank/DDBJ whole genome shotgun (WGS) entry which is preliminary data.</text>
</comment>
<evidence type="ECO:0000313" key="3">
    <source>
        <dbReference type="Proteomes" id="UP001209229"/>
    </source>
</evidence>
<reference evidence="2" key="1">
    <citation type="submission" date="2022-10" db="EMBL/GenBank/DDBJ databases">
        <authorList>
            <person name="Yu W.X."/>
        </authorList>
    </citation>
    <scope>NUCLEOTIDE SEQUENCE</scope>
    <source>
        <strain evidence="2">AAT</strain>
    </source>
</reference>
<feature type="chain" id="PRO_5042146454" evidence="1">
    <location>
        <begin position="20"/>
        <end position="370"/>
    </location>
</feature>
<accession>A0AAE3M6P3</accession>
<name>A0AAE3M6P3_9BACT</name>
<organism evidence="2 3">
    <name type="scientific">Plebeiibacterium sediminum</name>
    <dbReference type="NCBI Taxonomy" id="2992112"/>
    <lineage>
        <taxon>Bacteria</taxon>
        <taxon>Pseudomonadati</taxon>
        <taxon>Bacteroidota</taxon>
        <taxon>Bacteroidia</taxon>
        <taxon>Marinilabiliales</taxon>
        <taxon>Marinilabiliaceae</taxon>
        <taxon>Plebeiibacterium</taxon>
    </lineage>
</organism>
<dbReference type="Proteomes" id="UP001209229">
    <property type="component" value="Unassembled WGS sequence"/>
</dbReference>
<keyword evidence="1" id="KW-0732">Signal</keyword>